<evidence type="ECO:0000313" key="1">
    <source>
        <dbReference type="EMBL" id="KKK89175.1"/>
    </source>
</evidence>
<evidence type="ECO:0008006" key="2">
    <source>
        <dbReference type="Google" id="ProtNLM"/>
    </source>
</evidence>
<dbReference type="AlphaFoldDB" id="A0A0F8ZT62"/>
<dbReference type="EMBL" id="LAZR01049637">
    <property type="protein sequence ID" value="KKK89175.1"/>
    <property type="molecule type" value="Genomic_DNA"/>
</dbReference>
<name>A0A0F8ZT62_9ZZZZ</name>
<proteinExistence type="predicted"/>
<accession>A0A0F8ZT62</accession>
<reference evidence="1" key="1">
    <citation type="journal article" date="2015" name="Nature">
        <title>Complex archaea that bridge the gap between prokaryotes and eukaryotes.</title>
        <authorList>
            <person name="Spang A."/>
            <person name="Saw J.H."/>
            <person name="Jorgensen S.L."/>
            <person name="Zaremba-Niedzwiedzka K."/>
            <person name="Martijn J."/>
            <person name="Lind A.E."/>
            <person name="van Eijk R."/>
            <person name="Schleper C."/>
            <person name="Guy L."/>
            <person name="Ettema T.J."/>
        </authorList>
    </citation>
    <scope>NUCLEOTIDE SEQUENCE</scope>
</reference>
<protein>
    <recommendedName>
        <fullName evidence="2">Phospholipase D-like domain-containing protein</fullName>
    </recommendedName>
</protein>
<dbReference type="Gene3D" id="3.30.870.10">
    <property type="entry name" value="Endonuclease Chain A"/>
    <property type="match status" value="1"/>
</dbReference>
<gene>
    <name evidence="1" type="ORF">LCGC14_2735780</name>
</gene>
<organism evidence="1">
    <name type="scientific">marine sediment metagenome</name>
    <dbReference type="NCBI Taxonomy" id="412755"/>
    <lineage>
        <taxon>unclassified sequences</taxon>
        <taxon>metagenomes</taxon>
        <taxon>ecological metagenomes</taxon>
    </lineage>
</organism>
<comment type="caution">
    <text evidence="1">The sequence shown here is derived from an EMBL/GenBank/DDBJ whole genome shotgun (WGS) entry which is preliminary data.</text>
</comment>
<dbReference type="SUPFAM" id="SSF56024">
    <property type="entry name" value="Phospholipase D/nuclease"/>
    <property type="match status" value="1"/>
</dbReference>
<sequence>MNEKVFPEDFSQLVTGDKDDPLLPHIIHAINNADKIDLAVSFIRISGFRKLKSALQDAAERGAKIRIITGDYLKVTEPTALVQLLN</sequence>
<feature type="non-terminal residue" evidence="1">
    <location>
        <position position="86"/>
    </location>
</feature>